<keyword evidence="9" id="KW-0046">Antibiotic resistance</keyword>
<dbReference type="InterPro" id="IPR002528">
    <property type="entry name" value="MATE_fam"/>
</dbReference>
<dbReference type="PANTHER" id="PTHR43823:SF3">
    <property type="entry name" value="MULTIDRUG EXPORT PROTEIN MEPA"/>
    <property type="match status" value="1"/>
</dbReference>
<feature type="transmembrane region" description="Helical" evidence="10">
    <location>
        <begin position="37"/>
        <end position="61"/>
    </location>
</feature>
<dbReference type="InterPro" id="IPR045070">
    <property type="entry name" value="MATE_MepA-like"/>
</dbReference>
<evidence type="ECO:0000256" key="9">
    <source>
        <dbReference type="ARBA" id="ARBA00023251"/>
    </source>
</evidence>
<dbReference type="InterPro" id="IPR051327">
    <property type="entry name" value="MATE_MepA_subfamily"/>
</dbReference>
<dbReference type="PANTHER" id="PTHR43823">
    <property type="entry name" value="SPORULATION PROTEIN YKVU"/>
    <property type="match status" value="1"/>
</dbReference>
<dbReference type="Proteomes" id="UP000823921">
    <property type="component" value="Unassembled WGS sequence"/>
</dbReference>
<evidence type="ECO:0000313" key="11">
    <source>
        <dbReference type="EMBL" id="HJB79958.1"/>
    </source>
</evidence>
<evidence type="ECO:0000256" key="10">
    <source>
        <dbReference type="SAM" id="Phobius"/>
    </source>
</evidence>
<comment type="caution">
    <text evidence="11">The sequence shown here is derived from an EMBL/GenBank/DDBJ whole genome shotgun (WGS) entry which is preliminary data.</text>
</comment>
<feature type="transmembrane region" description="Helical" evidence="10">
    <location>
        <begin position="125"/>
        <end position="145"/>
    </location>
</feature>
<dbReference type="AlphaFoldDB" id="A0A9D2MMR1"/>
<reference evidence="11" key="2">
    <citation type="submission" date="2021-04" db="EMBL/GenBank/DDBJ databases">
        <authorList>
            <person name="Gilroy R."/>
        </authorList>
    </citation>
    <scope>NUCLEOTIDE SEQUENCE</scope>
    <source>
        <strain evidence="11">CHK192-8294</strain>
    </source>
</reference>
<keyword evidence="7 10" id="KW-1133">Transmembrane helix</keyword>
<feature type="transmembrane region" description="Helical" evidence="10">
    <location>
        <begin position="5"/>
        <end position="25"/>
    </location>
</feature>
<evidence type="ECO:0000256" key="7">
    <source>
        <dbReference type="ARBA" id="ARBA00022989"/>
    </source>
</evidence>
<keyword evidence="6 10" id="KW-0812">Transmembrane</keyword>
<dbReference type="GO" id="GO:0046677">
    <property type="term" value="P:response to antibiotic"/>
    <property type="evidence" value="ECO:0007669"/>
    <property type="project" value="UniProtKB-KW"/>
</dbReference>
<feature type="transmembrane region" description="Helical" evidence="10">
    <location>
        <begin position="412"/>
        <end position="430"/>
    </location>
</feature>
<dbReference type="NCBIfam" id="TIGR00797">
    <property type="entry name" value="matE"/>
    <property type="match status" value="1"/>
</dbReference>
<feature type="transmembrane region" description="Helical" evidence="10">
    <location>
        <begin position="82"/>
        <end position="105"/>
    </location>
</feature>
<evidence type="ECO:0000256" key="5">
    <source>
        <dbReference type="ARBA" id="ARBA00022475"/>
    </source>
</evidence>
<dbReference type="GO" id="GO:0042910">
    <property type="term" value="F:xenobiotic transmembrane transporter activity"/>
    <property type="evidence" value="ECO:0007669"/>
    <property type="project" value="InterPro"/>
</dbReference>
<keyword evidence="5" id="KW-1003">Cell membrane</keyword>
<evidence type="ECO:0000256" key="3">
    <source>
        <dbReference type="ARBA" id="ARBA00022106"/>
    </source>
</evidence>
<keyword evidence="4" id="KW-0813">Transport</keyword>
<proteinExistence type="inferred from homology"/>
<evidence type="ECO:0000256" key="8">
    <source>
        <dbReference type="ARBA" id="ARBA00023136"/>
    </source>
</evidence>
<comment type="similarity">
    <text evidence="2">Belongs to the multi antimicrobial extrusion (MATE) (TC 2.A.66.1) family. MepA subfamily.</text>
</comment>
<evidence type="ECO:0000256" key="1">
    <source>
        <dbReference type="ARBA" id="ARBA00004651"/>
    </source>
</evidence>
<evidence type="ECO:0000313" key="12">
    <source>
        <dbReference type="Proteomes" id="UP000823921"/>
    </source>
</evidence>
<feature type="transmembrane region" description="Helical" evidence="10">
    <location>
        <begin position="157"/>
        <end position="177"/>
    </location>
</feature>
<comment type="subcellular location">
    <subcellularLocation>
        <location evidence="1">Cell membrane</location>
        <topology evidence="1">Multi-pass membrane protein</topology>
    </subcellularLocation>
</comment>
<evidence type="ECO:0000256" key="6">
    <source>
        <dbReference type="ARBA" id="ARBA00022692"/>
    </source>
</evidence>
<feature type="transmembrane region" description="Helical" evidence="10">
    <location>
        <begin position="347"/>
        <end position="370"/>
    </location>
</feature>
<reference evidence="11" key="1">
    <citation type="journal article" date="2021" name="PeerJ">
        <title>Extensive microbial diversity within the chicken gut microbiome revealed by metagenomics and culture.</title>
        <authorList>
            <person name="Gilroy R."/>
            <person name="Ravi A."/>
            <person name="Getino M."/>
            <person name="Pursley I."/>
            <person name="Horton D.L."/>
            <person name="Alikhan N.F."/>
            <person name="Baker D."/>
            <person name="Gharbi K."/>
            <person name="Hall N."/>
            <person name="Watson M."/>
            <person name="Adriaenssens E.M."/>
            <person name="Foster-Nyarko E."/>
            <person name="Jarju S."/>
            <person name="Secka A."/>
            <person name="Antonio M."/>
            <person name="Oren A."/>
            <person name="Chaudhuri R.R."/>
            <person name="La Ragione R."/>
            <person name="Hildebrand F."/>
            <person name="Pallen M.J."/>
        </authorList>
    </citation>
    <scope>NUCLEOTIDE SEQUENCE</scope>
    <source>
        <strain evidence="11">CHK192-8294</strain>
    </source>
</reference>
<dbReference type="PIRSF" id="PIRSF006603">
    <property type="entry name" value="DinF"/>
    <property type="match status" value="1"/>
</dbReference>
<evidence type="ECO:0000256" key="4">
    <source>
        <dbReference type="ARBA" id="ARBA00022448"/>
    </source>
</evidence>
<feature type="transmembrane region" description="Helical" evidence="10">
    <location>
        <begin position="183"/>
        <end position="203"/>
    </location>
</feature>
<keyword evidence="8 10" id="KW-0472">Membrane</keyword>
<feature type="transmembrane region" description="Helical" evidence="10">
    <location>
        <begin position="382"/>
        <end position="400"/>
    </location>
</feature>
<dbReference type="GO" id="GO:0015297">
    <property type="term" value="F:antiporter activity"/>
    <property type="evidence" value="ECO:0007669"/>
    <property type="project" value="InterPro"/>
</dbReference>
<sequence length="436" mass="47233">MARNIIAMAVPMTVAQLINILYNVVDRMYLGRLPGHLALTGLGLCLPIISILMGFANLCGMGGSPLCSICRGRGENEEAERIMGNSFSLLLLFGAALTVLCLIFRRPILYLFGASDVTFPYANDYLTIYILGTLFVMISLGMNPFINAQGFSRMGMITVAVGAAVNIVLDPIFIFLLDMGVRGAALATVISQGCSALWVLKFLTGKKAILKLRLSALRLQAGRVRRILSLGTSGFVMSMTNSLAQVLCNASLEAYSGDLYVGVMTVINSIREIITMPVQGITSGCQPVLGYNYGAGQYGRVRQGIRFTTVLTVGYSVVVWAVVMLLPEPLIRIFNNEADLIAAGIPAFRIYFATFFFMSFQFIGQSVFVGLGRSKNAIFFSLLRKAFIVAPLTLILPAVGFGADGVFLAEPISNVLGGLACILTMYFTVYRRLDRA</sequence>
<dbReference type="InterPro" id="IPR048279">
    <property type="entry name" value="MdtK-like"/>
</dbReference>
<evidence type="ECO:0000256" key="2">
    <source>
        <dbReference type="ARBA" id="ARBA00008417"/>
    </source>
</evidence>
<accession>A0A9D2MMR1</accession>
<name>A0A9D2MMR1_9FIRM</name>
<feature type="transmembrane region" description="Helical" evidence="10">
    <location>
        <begin position="307"/>
        <end position="327"/>
    </location>
</feature>
<dbReference type="EMBL" id="DWXO01000030">
    <property type="protein sequence ID" value="HJB79958.1"/>
    <property type="molecule type" value="Genomic_DNA"/>
</dbReference>
<gene>
    <name evidence="11" type="ORF">H9712_03135</name>
</gene>
<organism evidence="11 12">
    <name type="scientific">Candidatus Flavonifractor intestinigallinarum</name>
    <dbReference type="NCBI Taxonomy" id="2838586"/>
    <lineage>
        <taxon>Bacteria</taxon>
        <taxon>Bacillati</taxon>
        <taxon>Bacillota</taxon>
        <taxon>Clostridia</taxon>
        <taxon>Eubacteriales</taxon>
        <taxon>Oscillospiraceae</taxon>
        <taxon>Flavonifractor</taxon>
    </lineage>
</organism>
<protein>
    <recommendedName>
        <fullName evidence="3">Multidrug export protein MepA</fullName>
    </recommendedName>
</protein>
<dbReference type="CDD" id="cd13143">
    <property type="entry name" value="MATE_MepA_like"/>
    <property type="match status" value="1"/>
</dbReference>
<dbReference type="GO" id="GO:0005886">
    <property type="term" value="C:plasma membrane"/>
    <property type="evidence" value="ECO:0007669"/>
    <property type="project" value="UniProtKB-SubCell"/>
</dbReference>
<dbReference type="Pfam" id="PF01554">
    <property type="entry name" value="MatE"/>
    <property type="match status" value="2"/>
</dbReference>